<dbReference type="GO" id="GO:0003677">
    <property type="term" value="F:DNA binding"/>
    <property type="evidence" value="ECO:0007669"/>
    <property type="project" value="InterPro"/>
</dbReference>
<evidence type="ECO:0000256" key="2">
    <source>
        <dbReference type="ARBA" id="ARBA00022801"/>
    </source>
</evidence>
<dbReference type="InterPro" id="IPR014016">
    <property type="entry name" value="UvrD-like_ATP-bd"/>
</dbReference>
<dbReference type="Gene3D" id="3.40.50.300">
    <property type="entry name" value="P-loop containing nucleotide triphosphate hydrolases"/>
    <property type="match status" value="3"/>
</dbReference>
<comment type="catalytic activity">
    <reaction evidence="8">
        <text>ATP + H2O = ADP + phosphate + H(+)</text>
        <dbReference type="Rhea" id="RHEA:13065"/>
        <dbReference type="ChEBI" id="CHEBI:15377"/>
        <dbReference type="ChEBI" id="CHEBI:15378"/>
        <dbReference type="ChEBI" id="CHEBI:30616"/>
        <dbReference type="ChEBI" id="CHEBI:43474"/>
        <dbReference type="ChEBI" id="CHEBI:456216"/>
        <dbReference type="EC" id="5.6.2.4"/>
    </reaction>
</comment>
<dbReference type="InterPro" id="IPR000212">
    <property type="entry name" value="DNA_helicase_UvrD/REP"/>
</dbReference>
<evidence type="ECO:0000256" key="6">
    <source>
        <dbReference type="ARBA" id="ARBA00034617"/>
    </source>
</evidence>
<feature type="binding site" evidence="9">
    <location>
        <begin position="66"/>
        <end position="73"/>
    </location>
    <ligand>
        <name>ATP</name>
        <dbReference type="ChEBI" id="CHEBI:30616"/>
    </ligand>
</feature>
<dbReference type="EMBL" id="SOMN01000018">
    <property type="protein sequence ID" value="TFE25599.1"/>
    <property type="molecule type" value="Genomic_DNA"/>
</dbReference>
<keyword evidence="3 9" id="KW-0347">Helicase</keyword>
<feature type="domain" description="UvrD-like helicase ATP-binding" evidence="10">
    <location>
        <begin position="45"/>
        <end position="346"/>
    </location>
</feature>
<dbReference type="GO" id="GO:0043138">
    <property type="term" value="F:3'-5' DNA helicase activity"/>
    <property type="evidence" value="ECO:0007669"/>
    <property type="project" value="UniProtKB-EC"/>
</dbReference>
<reference evidence="11 12" key="1">
    <citation type="submission" date="2019-03" db="EMBL/GenBank/DDBJ databases">
        <title>Cohnella endophytica sp. nov., a novel endophytic bacterium isolated from bark of Sonneratia apetala.</title>
        <authorList>
            <person name="Tuo L."/>
        </authorList>
    </citation>
    <scope>NUCLEOTIDE SEQUENCE [LARGE SCALE GENOMIC DNA]</scope>
    <source>
        <strain evidence="11 12">CCTCC AB 208254</strain>
    </source>
</reference>
<evidence type="ECO:0000256" key="3">
    <source>
        <dbReference type="ARBA" id="ARBA00022806"/>
    </source>
</evidence>
<comment type="catalytic activity">
    <reaction evidence="6">
        <text>Couples ATP hydrolysis with the unwinding of duplex DNA by translocating in the 3'-5' direction.</text>
        <dbReference type="EC" id="5.6.2.4"/>
    </reaction>
</comment>
<keyword evidence="5" id="KW-0413">Isomerase</keyword>
<sequence length="566" mass="67161">MAIENYFWNQLSDAWTDREYRKDAAVQNRHYWNSFLKAGNLFDTITLSREQLAVVQQRDKYLLVNGSAGSGKSVTLLGRMFKSMAEESRSQRLLYVTYSTTLIEDARKRCRQSPVYRDLQQNHTIHLMTFHQMVSELMKAVGLMRLESIRTTTVSTSREEDNVYRRTEAYLTNYMKSKEYKSLPRSRQLYTTHMDGFVRDEILWMKGNGFIDEKKYLECDRVGRGTNPRLTVEQRKTIFEIFQGYERFRNERWPGDYDPEDYALLLLQRIGKIPEALKYDHIYIDEMQDLQPMQILALSTLFKKSITMTGDDKQRIYRRSPFSLKALGIEVEGRRSKKLRRNFRSTKQNMKLARSIRFLDTENDREDDLIFVREGPKPEIRLYTEVSRMVNYLVQEVHKIRREDPKASVAIIHRYEGNQWKINNSSARIRLAREFSIIGVESYGRKFDYDKLNPPIFFTDAYSIKGLEFDYVFILHFDREHYPLQNKIKVIEKRHNGETGSNAFDQDLDSILNEEKKVLYVALSRARQKTIMLCVGEKPTYLSPFIRDFQSRDYENFGFNKTMFSR</sequence>
<evidence type="ECO:0000256" key="9">
    <source>
        <dbReference type="PROSITE-ProRule" id="PRU00560"/>
    </source>
</evidence>
<evidence type="ECO:0000256" key="4">
    <source>
        <dbReference type="ARBA" id="ARBA00022840"/>
    </source>
</evidence>
<keyword evidence="2 9" id="KW-0378">Hydrolase</keyword>
<dbReference type="PANTHER" id="PTHR11070:SF2">
    <property type="entry name" value="ATP-DEPENDENT DNA HELICASE SRS2"/>
    <property type="match status" value="1"/>
</dbReference>
<dbReference type="AlphaFoldDB" id="A0A4Y8LXX9"/>
<name>A0A4Y8LXX9_9BACL</name>
<dbReference type="GO" id="GO:0005524">
    <property type="term" value="F:ATP binding"/>
    <property type="evidence" value="ECO:0007669"/>
    <property type="project" value="UniProtKB-UniRule"/>
</dbReference>
<dbReference type="RefSeq" id="WP_135152715.1">
    <property type="nucleotide sequence ID" value="NZ_SOMN01000018.1"/>
</dbReference>
<dbReference type="PROSITE" id="PS51198">
    <property type="entry name" value="UVRD_HELICASE_ATP_BIND"/>
    <property type="match status" value="1"/>
</dbReference>
<evidence type="ECO:0000259" key="10">
    <source>
        <dbReference type="PROSITE" id="PS51198"/>
    </source>
</evidence>
<evidence type="ECO:0000256" key="1">
    <source>
        <dbReference type="ARBA" id="ARBA00022741"/>
    </source>
</evidence>
<dbReference type="Proteomes" id="UP000297900">
    <property type="component" value="Unassembled WGS sequence"/>
</dbReference>
<dbReference type="Pfam" id="PF00580">
    <property type="entry name" value="UvrD-helicase"/>
    <property type="match status" value="1"/>
</dbReference>
<dbReference type="EC" id="5.6.2.4" evidence="7"/>
<keyword evidence="4 9" id="KW-0067">ATP-binding</keyword>
<gene>
    <name evidence="11" type="ORF">E2980_13510</name>
</gene>
<evidence type="ECO:0000256" key="5">
    <source>
        <dbReference type="ARBA" id="ARBA00023235"/>
    </source>
</evidence>
<evidence type="ECO:0000256" key="8">
    <source>
        <dbReference type="ARBA" id="ARBA00048988"/>
    </source>
</evidence>
<keyword evidence="12" id="KW-1185">Reference proteome</keyword>
<evidence type="ECO:0000313" key="11">
    <source>
        <dbReference type="EMBL" id="TFE25599.1"/>
    </source>
</evidence>
<keyword evidence="1 9" id="KW-0547">Nucleotide-binding</keyword>
<dbReference type="Pfam" id="PF13361">
    <property type="entry name" value="UvrD_C"/>
    <property type="match status" value="1"/>
</dbReference>
<accession>A0A4Y8LXX9</accession>
<dbReference type="InterPro" id="IPR014017">
    <property type="entry name" value="DNA_helicase_UvrD-like_C"/>
</dbReference>
<dbReference type="SUPFAM" id="SSF52540">
    <property type="entry name" value="P-loop containing nucleoside triphosphate hydrolases"/>
    <property type="match status" value="1"/>
</dbReference>
<organism evidence="11 12">
    <name type="scientific">Cohnella luojiensis</name>
    <dbReference type="NCBI Taxonomy" id="652876"/>
    <lineage>
        <taxon>Bacteria</taxon>
        <taxon>Bacillati</taxon>
        <taxon>Bacillota</taxon>
        <taxon>Bacilli</taxon>
        <taxon>Bacillales</taxon>
        <taxon>Paenibacillaceae</taxon>
        <taxon>Cohnella</taxon>
    </lineage>
</organism>
<dbReference type="InterPro" id="IPR027417">
    <property type="entry name" value="P-loop_NTPase"/>
</dbReference>
<evidence type="ECO:0000313" key="12">
    <source>
        <dbReference type="Proteomes" id="UP000297900"/>
    </source>
</evidence>
<evidence type="ECO:0000256" key="7">
    <source>
        <dbReference type="ARBA" id="ARBA00034808"/>
    </source>
</evidence>
<dbReference type="OrthoDB" id="5107704at2"/>
<comment type="caution">
    <text evidence="11">The sequence shown here is derived from an EMBL/GenBank/DDBJ whole genome shotgun (WGS) entry which is preliminary data.</text>
</comment>
<protein>
    <recommendedName>
        <fullName evidence="7">DNA 3'-5' helicase</fullName>
        <ecNumber evidence="7">5.6.2.4</ecNumber>
    </recommendedName>
</protein>
<proteinExistence type="predicted"/>
<dbReference type="GO" id="GO:0000725">
    <property type="term" value="P:recombinational repair"/>
    <property type="evidence" value="ECO:0007669"/>
    <property type="project" value="TreeGrafter"/>
</dbReference>
<dbReference type="GO" id="GO:0016887">
    <property type="term" value="F:ATP hydrolysis activity"/>
    <property type="evidence" value="ECO:0007669"/>
    <property type="project" value="RHEA"/>
</dbReference>
<dbReference type="PANTHER" id="PTHR11070">
    <property type="entry name" value="UVRD / RECB / PCRA DNA HELICASE FAMILY MEMBER"/>
    <property type="match status" value="1"/>
</dbReference>